<dbReference type="PROSITE" id="PS50931">
    <property type="entry name" value="HTH_LYSR"/>
    <property type="match status" value="1"/>
</dbReference>
<keyword evidence="3" id="KW-0238">DNA-binding</keyword>
<dbReference type="RefSeq" id="WP_191812694.1">
    <property type="nucleotide sequence ID" value="NZ_JACSQT010000002.1"/>
</dbReference>
<protein>
    <submittedName>
        <fullName evidence="6">LysR family transcriptional regulator</fullName>
    </submittedName>
</protein>
<dbReference type="Gene3D" id="1.10.10.10">
    <property type="entry name" value="Winged helix-like DNA-binding domain superfamily/Winged helix DNA-binding domain"/>
    <property type="match status" value="1"/>
</dbReference>
<dbReference type="CDD" id="cd08438">
    <property type="entry name" value="PBP2_CidR"/>
    <property type="match status" value="1"/>
</dbReference>
<dbReference type="InterPro" id="IPR036390">
    <property type="entry name" value="WH_DNA-bd_sf"/>
</dbReference>
<gene>
    <name evidence="6" type="ORF">H9655_07485</name>
</gene>
<evidence type="ECO:0000259" key="5">
    <source>
        <dbReference type="PROSITE" id="PS50931"/>
    </source>
</evidence>
<dbReference type="Proteomes" id="UP000657931">
    <property type="component" value="Unassembled WGS sequence"/>
</dbReference>
<sequence>MDIQHLKYFVAVANEGSFTKAADKMFVSQPTISKMVKGLEEELAVVLFERNGRTIKLTDVGERIYNQSQNIIDSFANLTDEIDQLKLLQTGTIQLGMPPMVGASFFPAVIYAFRKKYPRVKIEIIEDGARALEEKVKKGMIDIGVSVLPMNSEHFDYIPFACENLKVVVPINHHLSQKETVRLQELANESFILYRKDFTLHERIIVECVRSGFQPKIAYESAQWDFISEMVATGLGVALLPESICKRIDGKLQTIPLIEPAIPWDLAMIWRKEHYLSFAAREWVAFCSEWFKEGLEETFGEEIDDSK</sequence>
<evidence type="ECO:0000256" key="3">
    <source>
        <dbReference type="ARBA" id="ARBA00023125"/>
    </source>
</evidence>
<evidence type="ECO:0000256" key="4">
    <source>
        <dbReference type="ARBA" id="ARBA00023163"/>
    </source>
</evidence>
<dbReference type="InterPro" id="IPR050950">
    <property type="entry name" value="HTH-type_LysR_regulators"/>
</dbReference>
<reference evidence="6 7" key="1">
    <citation type="submission" date="2020-08" db="EMBL/GenBank/DDBJ databases">
        <title>A Genomic Blueprint of the Chicken Gut Microbiome.</title>
        <authorList>
            <person name="Gilroy R."/>
            <person name="Ravi A."/>
            <person name="Getino M."/>
            <person name="Pursley I."/>
            <person name="Horton D.L."/>
            <person name="Alikhan N.-F."/>
            <person name="Baker D."/>
            <person name="Gharbi K."/>
            <person name="Hall N."/>
            <person name="Watson M."/>
            <person name="Adriaenssens E.M."/>
            <person name="Foster-Nyarko E."/>
            <person name="Jarju S."/>
            <person name="Secka A."/>
            <person name="Antonio M."/>
            <person name="Oren A."/>
            <person name="Chaudhuri R."/>
            <person name="La Ragione R.M."/>
            <person name="Hildebrand F."/>
            <person name="Pallen M.J."/>
        </authorList>
    </citation>
    <scope>NUCLEOTIDE SEQUENCE [LARGE SCALE GENOMIC DNA]</scope>
    <source>
        <strain evidence="6 7">Sa5YUA1</strain>
    </source>
</reference>
<evidence type="ECO:0000256" key="2">
    <source>
        <dbReference type="ARBA" id="ARBA00023015"/>
    </source>
</evidence>
<comment type="similarity">
    <text evidence="1">Belongs to the LysR transcriptional regulatory family.</text>
</comment>
<dbReference type="Pfam" id="PF03466">
    <property type="entry name" value="LysR_substrate"/>
    <property type="match status" value="1"/>
</dbReference>
<evidence type="ECO:0000256" key="1">
    <source>
        <dbReference type="ARBA" id="ARBA00009437"/>
    </source>
</evidence>
<comment type="caution">
    <text evidence="6">The sequence shown here is derived from an EMBL/GenBank/DDBJ whole genome shotgun (WGS) entry which is preliminary data.</text>
</comment>
<dbReference type="EMBL" id="JACSQT010000002">
    <property type="protein sequence ID" value="MBD7936869.1"/>
    <property type="molecule type" value="Genomic_DNA"/>
</dbReference>
<name>A0ABR8QN67_9BACI</name>
<dbReference type="SUPFAM" id="SSF46785">
    <property type="entry name" value="Winged helix' DNA-binding domain"/>
    <property type="match status" value="1"/>
</dbReference>
<dbReference type="InterPro" id="IPR005119">
    <property type="entry name" value="LysR_subst-bd"/>
</dbReference>
<evidence type="ECO:0000313" key="6">
    <source>
        <dbReference type="EMBL" id="MBD7936869.1"/>
    </source>
</evidence>
<keyword evidence="4" id="KW-0804">Transcription</keyword>
<dbReference type="InterPro" id="IPR000847">
    <property type="entry name" value="LysR_HTH_N"/>
</dbReference>
<feature type="domain" description="HTH lysR-type" evidence="5">
    <location>
        <begin position="1"/>
        <end position="58"/>
    </location>
</feature>
<dbReference type="InterPro" id="IPR036388">
    <property type="entry name" value="WH-like_DNA-bd_sf"/>
</dbReference>
<dbReference type="SUPFAM" id="SSF53850">
    <property type="entry name" value="Periplasmic binding protein-like II"/>
    <property type="match status" value="1"/>
</dbReference>
<dbReference type="PANTHER" id="PTHR30419:SF8">
    <property type="entry name" value="NITROGEN ASSIMILATION TRANSCRIPTIONAL ACTIVATOR-RELATED"/>
    <property type="match status" value="1"/>
</dbReference>
<dbReference type="Pfam" id="PF00126">
    <property type="entry name" value="HTH_1"/>
    <property type="match status" value="1"/>
</dbReference>
<keyword evidence="2" id="KW-0805">Transcription regulation</keyword>
<dbReference type="Gene3D" id="3.40.190.290">
    <property type="match status" value="1"/>
</dbReference>
<evidence type="ECO:0000313" key="7">
    <source>
        <dbReference type="Proteomes" id="UP000657931"/>
    </source>
</evidence>
<dbReference type="PANTHER" id="PTHR30419">
    <property type="entry name" value="HTH-TYPE TRANSCRIPTIONAL REGULATOR YBHD"/>
    <property type="match status" value="1"/>
</dbReference>
<proteinExistence type="inferred from homology"/>
<accession>A0ABR8QN67</accession>
<organism evidence="6 7">
    <name type="scientific">Cytobacillus stercorigallinarum</name>
    <dbReference type="NCBI Taxonomy" id="2762240"/>
    <lineage>
        <taxon>Bacteria</taxon>
        <taxon>Bacillati</taxon>
        <taxon>Bacillota</taxon>
        <taxon>Bacilli</taxon>
        <taxon>Bacillales</taxon>
        <taxon>Bacillaceae</taxon>
        <taxon>Cytobacillus</taxon>
    </lineage>
</organism>
<keyword evidence="7" id="KW-1185">Reference proteome</keyword>
<dbReference type="PRINTS" id="PR00039">
    <property type="entry name" value="HTHLYSR"/>
</dbReference>